<evidence type="ECO:0000313" key="1">
    <source>
        <dbReference type="EnsemblPlants" id="LPERR03G18740.1"/>
    </source>
</evidence>
<reference evidence="1 2" key="1">
    <citation type="submission" date="2012-08" db="EMBL/GenBank/DDBJ databases">
        <title>Oryza genome evolution.</title>
        <authorList>
            <person name="Wing R.A."/>
        </authorList>
    </citation>
    <scope>NUCLEOTIDE SEQUENCE</scope>
</reference>
<protein>
    <submittedName>
        <fullName evidence="1">Uncharacterized protein</fullName>
    </submittedName>
</protein>
<name>A0A0D9VVD8_9ORYZ</name>
<organism evidence="1 2">
    <name type="scientific">Leersia perrieri</name>
    <dbReference type="NCBI Taxonomy" id="77586"/>
    <lineage>
        <taxon>Eukaryota</taxon>
        <taxon>Viridiplantae</taxon>
        <taxon>Streptophyta</taxon>
        <taxon>Embryophyta</taxon>
        <taxon>Tracheophyta</taxon>
        <taxon>Spermatophyta</taxon>
        <taxon>Magnoliopsida</taxon>
        <taxon>Liliopsida</taxon>
        <taxon>Poales</taxon>
        <taxon>Poaceae</taxon>
        <taxon>BOP clade</taxon>
        <taxon>Oryzoideae</taxon>
        <taxon>Oryzeae</taxon>
        <taxon>Oryzinae</taxon>
        <taxon>Leersia</taxon>
    </lineage>
</organism>
<sequence length="69" mass="7701">MHSEHPSSPRGTNISIECELAGDSNLTHQLNASQEQWQRTTRAAFLPWLTCFSSSSSYWCLSVVSSDVK</sequence>
<reference evidence="1" key="3">
    <citation type="submission" date="2015-04" db="UniProtKB">
        <authorList>
            <consortium name="EnsemblPlants"/>
        </authorList>
    </citation>
    <scope>IDENTIFICATION</scope>
</reference>
<dbReference type="Gramene" id="LPERR03G18740.1">
    <property type="protein sequence ID" value="LPERR03G18740.1"/>
    <property type="gene ID" value="LPERR03G18740"/>
</dbReference>
<accession>A0A0D9VVD8</accession>
<dbReference type="EnsemblPlants" id="LPERR03G18740.1">
    <property type="protein sequence ID" value="LPERR03G18740.1"/>
    <property type="gene ID" value="LPERR03G18740"/>
</dbReference>
<proteinExistence type="predicted"/>
<evidence type="ECO:0000313" key="2">
    <source>
        <dbReference type="Proteomes" id="UP000032180"/>
    </source>
</evidence>
<dbReference type="Proteomes" id="UP000032180">
    <property type="component" value="Chromosome 3"/>
</dbReference>
<dbReference type="HOGENOM" id="CLU_2779496_0_0_1"/>
<dbReference type="AlphaFoldDB" id="A0A0D9VVD8"/>
<reference evidence="2" key="2">
    <citation type="submission" date="2013-12" db="EMBL/GenBank/DDBJ databases">
        <authorList>
            <person name="Yu Y."/>
            <person name="Lee S."/>
            <person name="de Baynast K."/>
            <person name="Wissotski M."/>
            <person name="Liu L."/>
            <person name="Talag J."/>
            <person name="Goicoechea J."/>
            <person name="Angelova A."/>
            <person name="Jetty R."/>
            <person name="Kudrna D."/>
            <person name="Golser W."/>
            <person name="Rivera L."/>
            <person name="Zhang J."/>
            <person name="Wing R."/>
        </authorList>
    </citation>
    <scope>NUCLEOTIDE SEQUENCE</scope>
</reference>
<keyword evidence="2" id="KW-1185">Reference proteome</keyword>